<dbReference type="STRING" id="666510.ASAC_0083"/>
<dbReference type="EMBL" id="CP001742">
    <property type="protein sequence ID" value="ADL18491.1"/>
    <property type="molecule type" value="Genomic_DNA"/>
</dbReference>
<keyword evidence="3" id="KW-1185">Reference proteome</keyword>
<dbReference type="eggNOG" id="arCOG02113">
    <property type="taxonomic scope" value="Archaea"/>
</dbReference>
<proteinExistence type="predicted"/>
<feature type="compositionally biased region" description="Low complexity" evidence="1">
    <location>
        <begin position="1"/>
        <end position="41"/>
    </location>
</feature>
<dbReference type="HOGENOM" id="CLU_1334997_0_0_2"/>
<sequence>MSQQGPQDKATPQAAQKPAAQSQARPQAAAAPQAAKPAPGAAKPPAPAAQQAAKPQAPQPVILPPPPPVDVGTVAVVELLDAIVKLKRSGLLGMISYLADKAEDSFLSAATDPALMRLMALLASVSYGVSRVPPDDIALAQNSVQDLTSCAVTALGRVDITEERRYGALGMGYRLRDPDVGTSLWILLQIAKGLGRCVRERNKSK</sequence>
<dbReference type="KEGG" id="asc:ASAC_0083"/>
<dbReference type="Proteomes" id="UP000000346">
    <property type="component" value="Chromosome"/>
</dbReference>
<feature type="region of interest" description="Disordered" evidence="1">
    <location>
        <begin position="1"/>
        <end position="65"/>
    </location>
</feature>
<protein>
    <submittedName>
        <fullName evidence="2">Uncharacterized protein</fullName>
    </submittedName>
</protein>
<reference evidence="2 3" key="1">
    <citation type="journal article" date="2010" name="Appl. Environ. Microbiol.">
        <title>The genome sequence of the crenarchaeon Acidilobus saccharovorans supports a new order, Acidilobales, and suggests an important ecological role in terrestrial acidic hot springs.</title>
        <authorList>
            <person name="Mardanov A.V."/>
            <person name="Svetlitchnyi V.A."/>
            <person name="Beletsky A.V."/>
            <person name="Prokofeva M.I."/>
            <person name="Bonch-Osmolovskaya E.A."/>
            <person name="Ravin N.V."/>
            <person name="Skryabin K.G."/>
        </authorList>
    </citation>
    <scope>NUCLEOTIDE SEQUENCE [LARGE SCALE GENOMIC DNA]</scope>
    <source>
        <strain evidence="3">DSM 16705 / JCM 18335 / VKM B-2471 / 345-15</strain>
    </source>
</reference>
<accession>D9PZK3</accession>
<evidence type="ECO:0000256" key="1">
    <source>
        <dbReference type="SAM" id="MobiDB-lite"/>
    </source>
</evidence>
<dbReference type="GeneID" id="9498295"/>
<dbReference type="InParanoid" id="D9PZK3"/>
<organism evidence="2 3">
    <name type="scientific">Acidilobus saccharovorans (strain DSM 16705 / JCM 18335 / VKM B-2471 / 345-15)</name>
    <dbReference type="NCBI Taxonomy" id="666510"/>
    <lineage>
        <taxon>Archaea</taxon>
        <taxon>Thermoproteota</taxon>
        <taxon>Thermoprotei</taxon>
        <taxon>Acidilobales</taxon>
        <taxon>Acidilobaceae</taxon>
        <taxon>Acidilobus</taxon>
    </lineage>
</organism>
<gene>
    <name evidence="2" type="ordered locus">ASAC_0083</name>
</gene>
<dbReference type="OrthoDB" id="380324at2157"/>
<evidence type="ECO:0000313" key="2">
    <source>
        <dbReference type="EMBL" id="ADL18491.1"/>
    </source>
</evidence>
<dbReference type="RefSeq" id="WP_013266003.1">
    <property type="nucleotide sequence ID" value="NC_014374.1"/>
</dbReference>
<evidence type="ECO:0000313" key="3">
    <source>
        <dbReference type="Proteomes" id="UP000000346"/>
    </source>
</evidence>
<dbReference type="AlphaFoldDB" id="D9PZK3"/>
<name>D9PZK3_ACIS3</name>